<dbReference type="EMBL" id="CAJZBQ010000027">
    <property type="protein sequence ID" value="CAG9321099.1"/>
    <property type="molecule type" value="Genomic_DNA"/>
</dbReference>
<reference evidence="3" key="1">
    <citation type="submission" date="2021-09" db="EMBL/GenBank/DDBJ databases">
        <authorList>
            <consortium name="AG Swart"/>
            <person name="Singh M."/>
            <person name="Singh A."/>
            <person name="Seah K."/>
            <person name="Emmerich C."/>
        </authorList>
    </citation>
    <scope>NUCLEOTIDE SEQUENCE</scope>
    <source>
        <strain evidence="3">ATCC30299</strain>
    </source>
</reference>
<feature type="region of interest" description="Disordered" evidence="2">
    <location>
        <begin position="390"/>
        <end position="418"/>
    </location>
</feature>
<organism evidence="3 4">
    <name type="scientific">Blepharisma stoltei</name>
    <dbReference type="NCBI Taxonomy" id="1481888"/>
    <lineage>
        <taxon>Eukaryota</taxon>
        <taxon>Sar</taxon>
        <taxon>Alveolata</taxon>
        <taxon>Ciliophora</taxon>
        <taxon>Postciliodesmatophora</taxon>
        <taxon>Heterotrichea</taxon>
        <taxon>Heterotrichida</taxon>
        <taxon>Blepharismidae</taxon>
        <taxon>Blepharisma</taxon>
    </lineage>
</organism>
<feature type="coiled-coil region" evidence="1">
    <location>
        <begin position="653"/>
        <end position="683"/>
    </location>
</feature>
<evidence type="ECO:0000313" key="3">
    <source>
        <dbReference type="EMBL" id="CAG9321099.1"/>
    </source>
</evidence>
<dbReference type="PANTHER" id="PTHR34894:SF5">
    <property type="entry name" value="EF-HAND DOMAIN-CONTAINING PROTEIN"/>
    <property type="match status" value="1"/>
</dbReference>
<evidence type="ECO:0008006" key="5">
    <source>
        <dbReference type="Google" id="ProtNLM"/>
    </source>
</evidence>
<feature type="compositionally biased region" description="Polar residues" evidence="2">
    <location>
        <begin position="700"/>
        <end position="714"/>
    </location>
</feature>
<proteinExistence type="predicted"/>
<feature type="region of interest" description="Disordered" evidence="2">
    <location>
        <begin position="432"/>
        <end position="452"/>
    </location>
</feature>
<feature type="coiled-coil region" evidence="1">
    <location>
        <begin position="285"/>
        <end position="330"/>
    </location>
</feature>
<keyword evidence="1" id="KW-0175">Coiled coil</keyword>
<evidence type="ECO:0000313" key="4">
    <source>
        <dbReference type="Proteomes" id="UP001162131"/>
    </source>
</evidence>
<gene>
    <name evidence="3" type="ORF">BSTOLATCC_MIC27670</name>
</gene>
<accession>A0AAU9J568</accession>
<dbReference type="Proteomes" id="UP001162131">
    <property type="component" value="Unassembled WGS sequence"/>
</dbReference>
<comment type="caution">
    <text evidence="3">The sequence shown here is derived from an EMBL/GenBank/DDBJ whole genome shotgun (WGS) entry which is preliminary data.</text>
</comment>
<dbReference type="AlphaFoldDB" id="A0AAU9J568"/>
<feature type="compositionally biased region" description="Acidic residues" evidence="2">
    <location>
        <begin position="400"/>
        <end position="415"/>
    </location>
</feature>
<keyword evidence="4" id="KW-1185">Reference proteome</keyword>
<name>A0AAU9J568_9CILI</name>
<sequence length="1228" mass="141984">MKKSKSKLSPLAPFIEIKHRAKLEDLTVNQRPPETPKNTKTQVFEKKIEKVTGLLDFNPEKGFDRRAIAELDKVRGLLKSESQRKRVQWVATKNTRDVSHLKDKIKIPELDLDTILNSMELPTELDQVKTLLTNSDYRGITSSFSPTGLSSPISCKREACVNRALATIPSSSSSKRLNLAALVEENSDIEENTLRPLSPYETFERFYLGNPTGRQEIENLRKWFSLMKSKYLANGDLDATEIIYGMCGKELVRQVTVHCINRGELLREVLEKQPEITERRCESLVEEMKKLKEKHTKEIFDLKNAHSNEIAQMNLKIQAIEDQRDQERLAKVKSDDNLLAYKARIKNLERHLEFKARMDRPIIKASLKTRTNTLPIMEHKLSVVYWKEQPPETVETQQSESEEEKEILQTEENEEQKDQIISASKTILDESQDKTFKNESEENEKFQEMPEDVKEEEIVQMASIQTYERETQTETIKIDVKSKSIESKEVQTEPFVYSEEKINAEEEYIEIKDENEFKDEDIIDEAEISMLDDYANIFDPGKEIKETKETKEIFIAPLPIAATKGSARYEKSSVPLHPILERPNSSPVAIKKRNSINKKFKQAKTSRRTSQANKDKFQIKNETPEPLKFSNGKNKEFSFIRQDSNNTIIDHKKDELDTINKEIENKLKILEKLTAKIESFENSINCVSPFLTPGPDEQRLNSSQSNSRPDTSLSFPIPNYPNISINITEYIPKDADINSWKAGFSSGFETGKEFGFKDGKMLGYEEGHQNGYLTAVKENIESNNSFWVDDKLTKSFVLEPEDKIFTESRTHSSQAASRKKKNTNKDLTKFMEFNFHHETTSTKKNHPAPGILQRFLQKDVNWISTKATISRKMLYHLMFTMYQDIRSKLSRSEEIDSLLEETYDIFITKYGLKSIGDKKFLEFVASLIKNSSGRRAMIYLRFLGCGEKLGSKNYSWHSFIFFLNILGMVMNSKIGIIFGIDDSADRLMYPSIRVIESAKEIFDKILDKTTIGNIVAELEKEVITDPKNLNPNGLIDLDRAFEILIENYENYQRNIIEGVFTIQSAMGFQDDECILKSELFMIIRCISPEKIILDENRIGFSFVMQKWLDGQQLLNLDSLSQLFTSDIISICIEKNVLSIADVKNFINKQGINENDTIKDYKSQNQELLDILNQMKSKAEKNWNYDENSLEMRLNSIQHRIEIEEPINPLICWKILQLELRRIKRECMI</sequence>
<feature type="region of interest" description="Disordered" evidence="2">
    <location>
        <begin position="691"/>
        <end position="715"/>
    </location>
</feature>
<evidence type="ECO:0000256" key="2">
    <source>
        <dbReference type="SAM" id="MobiDB-lite"/>
    </source>
</evidence>
<protein>
    <recommendedName>
        <fullName evidence="5">FH2 domain-containing protein</fullName>
    </recommendedName>
</protein>
<evidence type="ECO:0000256" key="1">
    <source>
        <dbReference type="SAM" id="Coils"/>
    </source>
</evidence>
<dbReference type="PANTHER" id="PTHR34894">
    <property type="entry name" value="SAM-DEPENDENT METHYLTRANSFERASE RSMI, CONSERVED SITE"/>
    <property type="match status" value="1"/>
</dbReference>